<dbReference type="InterPro" id="IPR025542">
    <property type="entry name" value="YacH"/>
</dbReference>
<evidence type="ECO:0000259" key="2">
    <source>
        <dbReference type="PROSITE" id="PS50151"/>
    </source>
</evidence>
<dbReference type="SUPFAM" id="SSF46600">
    <property type="entry name" value="C-terminal UvrC-binding domain of UvrB"/>
    <property type="match status" value="1"/>
</dbReference>
<dbReference type="RefSeq" id="WP_344910771.1">
    <property type="nucleotide sequence ID" value="NZ_BAABDL010000050.1"/>
</dbReference>
<keyword evidence="1" id="KW-0175">Coiled coil</keyword>
<dbReference type="Pfam" id="PF02151">
    <property type="entry name" value="UVR"/>
    <property type="match status" value="1"/>
</dbReference>
<keyword evidence="4" id="KW-1185">Reference proteome</keyword>
<feature type="coiled-coil region" evidence="1">
    <location>
        <begin position="132"/>
        <end position="178"/>
    </location>
</feature>
<sequence>MKCEVCQQREVSVHLTNYLNGQKTEIHLCQQCAIEKGYLDADEESYTIHDLLSGFFNVQANPTTKAEPDHRAEHQLTCPQCQMTYQQFNKIGKFGCSKCYQTFSSFLNPIFRRVHSGNTGHTGRIPKRQHVHLQHQRLIQNYRDQLQELVKEEKFEEAAELRDKIKDLEQEGKSSAKKGDEL</sequence>
<dbReference type="PROSITE" id="PS50151">
    <property type="entry name" value="UVR"/>
    <property type="match status" value="1"/>
</dbReference>
<protein>
    <submittedName>
        <fullName evidence="3">Protein-arginine kinase activator protein McsA</fullName>
    </submittedName>
</protein>
<dbReference type="Proteomes" id="UP001501734">
    <property type="component" value="Unassembled WGS sequence"/>
</dbReference>
<keyword evidence="3" id="KW-0418">Kinase</keyword>
<dbReference type="InterPro" id="IPR001943">
    <property type="entry name" value="UVR_dom"/>
</dbReference>
<evidence type="ECO:0000313" key="3">
    <source>
        <dbReference type="EMBL" id="GAA4064751.1"/>
    </source>
</evidence>
<dbReference type="InterPro" id="IPR036876">
    <property type="entry name" value="UVR_dom_sf"/>
</dbReference>
<accession>A0ABP7VD46</accession>
<comment type="caution">
    <text evidence="3">The sequence shown here is derived from an EMBL/GenBank/DDBJ whole genome shotgun (WGS) entry which is preliminary data.</text>
</comment>
<organism evidence="3 4">
    <name type="scientific">Amphibacillus indicireducens</name>
    <dbReference type="NCBI Taxonomy" id="1076330"/>
    <lineage>
        <taxon>Bacteria</taxon>
        <taxon>Bacillati</taxon>
        <taxon>Bacillota</taxon>
        <taxon>Bacilli</taxon>
        <taxon>Bacillales</taxon>
        <taxon>Bacillaceae</taxon>
        <taxon>Amphibacillus</taxon>
    </lineage>
</organism>
<proteinExistence type="predicted"/>
<feature type="domain" description="UVR" evidence="2">
    <location>
        <begin position="136"/>
        <end position="171"/>
    </location>
</feature>
<keyword evidence="3" id="KW-0808">Transferase</keyword>
<reference evidence="4" key="1">
    <citation type="journal article" date="2019" name="Int. J. Syst. Evol. Microbiol.">
        <title>The Global Catalogue of Microorganisms (GCM) 10K type strain sequencing project: providing services to taxonomists for standard genome sequencing and annotation.</title>
        <authorList>
            <consortium name="The Broad Institute Genomics Platform"/>
            <consortium name="The Broad Institute Genome Sequencing Center for Infectious Disease"/>
            <person name="Wu L."/>
            <person name="Ma J."/>
        </authorList>
    </citation>
    <scope>NUCLEOTIDE SEQUENCE [LARGE SCALE GENOMIC DNA]</scope>
    <source>
        <strain evidence="4">JCM 17250</strain>
    </source>
</reference>
<dbReference type="PANTHER" id="PTHR38430">
    <property type="entry name" value="PROTEIN-ARGININE KINASE ACTIVATOR PROTEIN"/>
    <property type="match status" value="1"/>
</dbReference>
<dbReference type="GO" id="GO:0016301">
    <property type="term" value="F:kinase activity"/>
    <property type="evidence" value="ECO:0007669"/>
    <property type="project" value="UniProtKB-KW"/>
</dbReference>
<dbReference type="PIRSF" id="PIRSF015034">
    <property type="entry name" value="YacH"/>
    <property type="match status" value="1"/>
</dbReference>
<dbReference type="PANTHER" id="PTHR38430:SF1">
    <property type="entry name" value="PROTEIN-ARGININE KINASE ACTIVATOR PROTEIN"/>
    <property type="match status" value="1"/>
</dbReference>
<evidence type="ECO:0000313" key="4">
    <source>
        <dbReference type="Proteomes" id="UP001501734"/>
    </source>
</evidence>
<dbReference type="Gene3D" id="4.10.860.10">
    <property type="entry name" value="UVR domain"/>
    <property type="match status" value="1"/>
</dbReference>
<evidence type="ECO:0000256" key="1">
    <source>
        <dbReference type="SAM" id="Coils"/>
    </source>
</evidence>
<name>A0ABP7VD46_9BACI</name>
<dbReference type="EMBL" id="BAABDL010000050">
    <property type="protein sequence ID" value="GAA4064751.1"/>
    <property type="molecule type" value="Genomic_DNA"/>
</dbReference>
<gene>
    <name evidence="3" type="primary">mcsA</name>
    <name evidence="3" type="ORF">GCM10022410_09020</name>
</gene>